<dbReference type="Gene3D" id="2.130.10.10">
    <property type="entry name" value="YVTN repeat-like/Quinoprotein amine dehydrogenase"/>
    <property type="match status" value="3"/>
</dbReference>
<evidence type="ECO:0000313" key="7">
    <source>
        <dbReference type="EMBL" id="CAJ0579883.1"/>
    </source>
</evidence>
<protein>
    <recommendedName>
        <fullName evidence="9">Cleavage and polyadenylation specificity factor subunit 1</fullName>
    </recommendedName>
</protein>
<evidence type="ECO:0008006" key="9">
    <source>
        <dbReference type="Google" id="ProtNLM"/>
    </source>
</evidence>
<sequence>MFSVTQETDDSTAVNFCTYGKFLRGDGRQLLTVSGRFLRLFRVNPYALVPPTSENVEWVQRTKLECVYSNRFLSRIQSLATARLPQYSEADAIIMAFDDGKLSIVAMHSGTQQLITISLHNFETEVLKGGYTKNFAPPVVRADHNSRCAAMLLYGKHLAVLPFQEGKEFIHSFVLPLSKIDPRLENVVDMVFLEGYYEPTLMFLYEPLQTTAGRACVRNDTMCTMAVSINIYEKQIAVVWNQAQLPLDIDRIYSVPKPLGGALIVGANEIIYLSQAAPPCGVSVNSCFDGGYTRFPLRDQKHLSVALDASHTTYIGEGYFLIVSKDGEVYSLQLITDSAFNAKSMNITKIAECSLPYCMTRCAKGHVFLGSRLGDSQLLEYKLSEVVVETLEYEPTEQDENEQMDAEDFELYGETTVKTKEVSRATKELVVELRELDRLPNVGPIRALTPGFPAKLSEAFEEQKRADPAIDFVAASGQSKDGALCIFQRTIRPEVVTSFSIENAQNIWAVGRCEDDSHKYVIVARTRSTLVLELGGEDMVELDAPLFITDDPTVAAGELADGAIAVQVTPLAICLVAEDLQVQLIELDSLHPVMTAAFCDPWIVLLTQDGRLLIYALEMEETGPQLKLNELTPEMKADFSGKITAMSIYKDLSGLMIAEEEDEIFGRPMKGKAAQDVEMADDMDDLYGDMDEEDRLLYGISAAKSRGRKQADAAARKKKRLGEVQAASGGEESDVIDPNTVAPTFWFLAAHDDGRLSIYELPSLRVVFQCYKFGTQLPLLVDATPDEVEAHLAALKALQEKENLHSHGQRAEERVAELYLGGMGFNQGRPTLFMLVDDSVLAYEAFRHKNVNPGHLSIRFRRLPQTLIVRASPFVGKDGRKAKLQQSSEETHRQLFYPFDRIGNVMNGLFIAGPLPHLFVSSPAVGLLCHSMTIDGGIKSFSGFNNWNNPMGYVYLNHKDAVRISKLQPEMNYEASYPVRKLPLGHTPHFVRYLFHAEVYALVQSKSHRSDRICVVVNEERTIETKSRPETFVLPEVEEFTLQLISPVDWQPIYNAEVKMQEMEVVTCCEEVVMRSESTITGFENYVAAGTVCNYGEEVLIRGRLLLYEIIEVIPEPGKPTSNRQLKVLYDKEQKGPVTSICSSNGYLYTGMGQKVFIWQFRDGQMNGMAFIDLDYYIHNLVALKNFVLACDVYASVHLLRYQERFKALSVVCKDVRKDSAPPMSSSFLINDKHASVVMGDETGNVFVLEPNDKEGLVEKMPVRSHFNAGTVINSWIRMRGQSNLCADVADIAQQIDAQSLFYGSLDGSFGFIRPIKERTFRRLNFLSQIMQEEVPCPGGLHPIGARSARPIPENSERVLIDLDFINQFMHLSSEEKKDLARKLGANRYHIMDDLNLIKKLVTVL</sequence>
<dbReference type="InterPro" id="IPR015943">
    <property type="entry name" value="WD40/YVTN_repeat-like_dom_sf"/>
</dbReference>
<comment type="subcellular location">
    <subcellularLocation>
        <location evidence="1">Nucleus</location>
    </subcellularLocation>
</comment>
<reference evidence="7" key="1">
    <citation type="submission" date="2023-06" db="EMBL/GenBank/DDBJ databases">
        <authorList>
            <person name="Delattre M."/>
        </authorList>
    </citation>
    <scope>NUCLEOTIDE SEQUENCE</scope>
    <source>
        <strain evidence="7">AF72</strain>
    </source>
</reference>
<dbReference type="Proteomes" id="UP001177023">
    <property type="component" value="Unassembled WGS sequence"/>
</dbReference>
<dbReference type="InterPro" id="IPR050358">
    <property type="entry name" value="RSE1/DDB1/CFT1"/>
</dbReference>
<evidence type="ECO:0000259" key="5">
    <source>
        <dbReference type="Pfam" id="PF10433"/>
    </source>
</evidence>
<evidence type="ECO:0000256" key="3">
    <source>
        <dbReference type="SAM" id="MobiDB-lite"/>
    </source>
</evidence>
<feature type="domain" description="RSE1/DDB1/CPSF1 C-terminal" evidence="4">
    <location>
        <begin position="1040"/>
        <end position="1370"/>
    </location>
</feature>
<dbReference type="GO" id="GO:0003676">
    <property type="term" value="F:nucleic acid binding"/>
    <property type="evidence" value="ECO:0007669"/>
    <property type="project" value="InterPro"/>
</dbReference>
<dbReference type="Pfam" id="PF03178">
    <property type="entry name" value="CPSF_A"/>
    <property type="match status" value="1"/>
</dbReference>
<feature type="region of interest" description="Disordered" evidence="3">
    <location>
        <begin position="709"/>
        <end position="735"/>
    </location>
</feature>
<dbReference type="GO" id="GO:0005634">
    <property type="term" value="C:nucleus"/>
    <property type="evidence" value="ECO:0007669"/>
    <property type="project" value="UniProtKB-SubCell"/>
</dbReference>
<accession>A0AA36D2K8</accession>
<dbReference type="InterPro" id="IPR058543">
    <property type="entry name" value="Beta-prop_RSE1/DDB1/CPSF1_2nd"/>
</dbReference>
<evidence type="ECO:0000313" key="8">
    <source>
        <dbReference type="Proteomes" id="UP001177023"/>
    </source>
</evidence>
<evidence type="ECO:0000259" key="4">
    <source>
        <dbReference type="Pfam" id="PF03178"/>
    </source>
</evidence>
<keyword evidence="2" id="KW-0539">Nucleus</keyword>
<dbReference type="EMBL" id="CATQJA010002657">
    <property type="protein sequence ID" value="CAJ0579883.1"/>
    <property type="molecule type" value="Genomic_DNA"/>
</dbReference>
<feature type="domain" description="RSE1/DDB1/CPSF1 first beta-propeller" evidence="5">
    <location>
        <begin position="14"/>
        <end position="385"/>
    </location>
</feature>
<feature type="non-terminal residue" evidence="7">
    <location>
        <position position="1405"/>
    </location>
</feature>
<dbReference type="PANTHER" id="PTHR10644">
    <property type="entry name" value="DNA REPAIR/RNA PROCESSING CPSF FAMILY"/>
    <property type="match status" value="1"/>
</dbReference>
<evidence type="ECO:0000256" key="2">
    <source>
        <dbReference type="ARBA" id="ARBA00023242"/>
    </source>
</evidence>
<dbReference type="InterPro" id="IPR018846">
    <property type="entry name" value="Beta-prop_RSE1/DDB1/CPSF1_1st"/>
</dbReference>
<proteinExistence type="predicted"/>
<keyword evidence="8" id="KW-1185">Reference proteome</keyword>
<evidence type="ECO:0000259" key="6">
    <source>
        <dbReference type="Pfam" id="PF23726"/>
    </source>
</evidence>
<dbReference type="Pfam" id="PF10433">
    <property type="entry name" value="Beta-prop_RSE1_1st"/>
    <property type="match status" value="1"/>
</dbReference>
<dbReference type="Pfam" id="PF23726">
    <property type="entry name" value="Beta-prop_RSE1_2nd"/>
    <property type="match status" value="1"/>
</dbReference>
<gene>
    <name evidence="7" type="ORF">MSPICULIGERA_LOCUS18086</name>
</gene>
<dbReference type="InterPro" id="IPR004871">
    <property type="entry name" value="RSE1/DDB1/CPSF1_C"/>
</dbReference>
<name>A0AA36D2K8_9BILA</name>
<organism evidence="7 8">
    <name type="scientific">Mesorhabditis spiculigera</name>
    <dbReference type="NCBI Taxonomy" id="96644"/>
    <lineage>
        <taxon>Eukaryota</taxon>
        <taxon>Metazoa</taxon>
        <taxon>Ecdysozoa</taxon>
        <taxon>Nematoda</taxon>
        <taxon>Chromadorea</taxon>
        <taxon>Rhabditida</taxon>
        <taxon>Rhabditina</taxon>
        <taxon>Rhabditomorpha</taxon>
        <taxon>Rhabditoidea</taxon>
        <taxon>Rhabditidae</taxon>
        <taxon>Mesorhabditinae</taxon>
        <taxon>Mesorhabditis</taxon>
    </lineage>
</organism>
<feature type="domain" description="RSE1/DDB1/CPSF1 second beta-propeller" evidence="6">
    <location>
        <begin position="493"/>
        <end position="967"/>
    </location>
</feature>
<comment type="caution">
    <text evidence="7">The sequence shown here is derived from an EMBL/GenBank/DDBJ whole genome shotgun (WGS) entry which is preliminary data.</text>
</comment>
<evidence type="ECO:0000256" key="1">
    <source>
        <dbReference type="ARBA" id="ARBA00004123"/>
    </source>
</evidence>